<feature type="coiled-coil region" evidence="1">
    <location>
        <begin position="305"/>
        <end position="346"/>
    </location>
</feature>
<dbReference type="OrthoDB" id="76453at2759"/>
<evidence type="ECO:0000259" key="3">
    <source>
        <dbReference type="Pfam" id="PF14073"/>
    </source>
</evidence>
<feature type="compositionally biased region" description="Polar residues" evidence="2">
    <location>
        <begin position="45"/>
        <end position="54"/>
    </location>
</feature>
<evidence type="ECO:0000313" key="4">
    <source>
        <dbReference type="EMBL" id="CBY24807.1"/>
    </source>
</evidence>
<feature type="region of interest" description="Disordered" evidence="2">
    <location>
        <begin position="75"/>
        <end position="97"/>
    </location>
</feature>
<accession>E4XK31</accession>
<keyword evidence="5" id="KW-1185">Reference proteome</keyword>
<dbReference type="GO" id="GO:0008017">
    <property type="term" value="F:microtubule binding"/>
    <property type="evidence" value="ECO:0007669"/>
    <property type="project" value="TreeGrafter"/>
</dbReference>
<dbReference type="InterPro" id="IPR025913">
    <property type="entry name" value="Cep57_CLD"/>
</dbReference>
<dbReference type="GO" id="GO:0005813">
    <property type="term" value="C:centrosome"/>
    <property type="evidence" value="ECO:0007669"/>
    <property type="project" value="TreeGrafter"/>
</dbReference>
<proteinExistence type="predicted"/>
<dbReference type="GO" id="GO:0043015">
    <property type="term" value="F:gamma-tubulin binding"/>
    <property type="evidence" value="ECO:0007669"/>
    <property type="project" value="InterPro"/>
</dbReference>
<feature type="compositionally biased region" description="Basic residues" evidence="2">
    <location>
        <begin position="210"/>
        <end position="223"/>
    </location>
</feature>
<dbReference type="FunCoup" id="E4XK31">
    <property type="interactions" value="125"/>
</dbReference>
<dbReference type="Proteomes" id="UP000001307">
    <property type="component" value="Unassembled WGS sequence"/>
</dbReference>
<feature type="region of interest" description="Disordered" evidence="2">
    <location>
        <begin position="264"/>
        <end position="304"/>
    </location>
</feature>
<dbReference type="Pfam" id="PF14073">
    <property type="entry name" value="Cep57_CLD"/>
    <property type="match status" value="1"/>
</dbReference>
<keyword evidence="1" id="KW-0175">Coiled coil</keyword>
<evidence type="ECO:0000256" key="2">
    <source>
        <dbReference type="SAM" id="MobiDB-lite"/>
    </source>
</evidence>
<dbReference type="AlphaFoldDB" id="E4XK31"/>
<feature type="region of interest" description="Disordered" evidence="2">
    <location>
        <begin position="182"/>
        <end position="236"/>
    </location>
</feature>
<dbReference type="PANTHER" id="PTHR19336">
    <property type="entry name" value="UNCHARACTERIZED DUF1167"/>
    <property type="match status" value="1"/>
</dbReference>
<feature type="region of interest" description="Disordered" evidence="2">
    <location>
        <begin position="359"/>
        <end position="388"/>
    </location>
</feature>
<organism evidence="4">
    <name type="scientific">Oikopleura dioica</name>
    <name type="common">Tunicate</name>
    <dbReference type="NCBI Taxonomy" id="34765"/>
    <lineage>
        <taxon>Eukaryota</taxon>
        <taxon>Metazoa</taxon>
        <taxon>Chordata</taxon>
        <taxon>Tunicata</taxon>
        <taxon>Appendicularia</taxon>
        <taxon>Copelata</taxon>
        <taxon>Oikopleuridae</taxon>
        <taxon>Oikopleura</taxon>
    </lineage>
</organism>
<feature type="compositionally biased region" description="Polar residues" evidence="2">
    <location>
        <begin position="265"/>
        <end position="284"/>
    </location>
</feature>
<dbReference type="InParanoid" id="E4XK31"/>
<gene>
    <name evidence="4" type="ORF">GSOID_T00012980001</name>
</gene>
<feature type="compositionally biased region" description="Basic and acidic residues" evidence="2">
    <location>
        <begin position="291"/>
        <end position="304"/>
    </location>
</feature>
<sequence>MSQLGVRSPSMNSPRGIPESNGRAVISALRSLQGKIKSMERERSQSNASSTVTTPRLPAGELPIMKRFIARSRSLSTDATTASLSEKTDSCEKKSENQSKILEDELTQADERCRNLEEKLNNMRLAFVKAETERNKEKEARIRSERERIAAIYAKSEEKQQTPISINRHVYEVAPFSSIKKLESDSETEADMPLTQESENEENDIEKILKNNRKKSKPAKRKNPSPPTKSPKIIDRERVQFPFCAGSAAKSHNVGLNLQGLMHQVKTQSSRRGPQQAEMTSSKASTKRRTVSQEHTHDTVNSKELENLTTLLSELQKEFAELATSCRQTDLDCEDLQEKLKMMEKKGQHILVVKKLLKQKKSKQATKEEDLPKSMQSSQRKGGVRPAQNRAILREVRKLQNAIHSDQVL</sequence>
<dbReference type="PANTHER" id="PTHR19336:SF9">
    <property type="entry name" value="SPINDLE POLE BODY PROTEIN PPC89"/>
    <property type="match status" value="1"/>
</dbReference>
<dbReference type="EMBL" id="FN653063">
    <property type="protein sequence ID" value="CBY24807.1"/>
    <property type="molecule type" value="Genomic_DNA"/>
</dbReference>
<feature type="region of interest" description="Disordered" evidence="2">
    <location>
        <begin position="1"/>
        <end position="59"/>
    </location>
</feature>
<feature type="domain" description="Cep57 centrosome localisation" evidence="3">
    <location>
        <begin position="24"/>
        <end position="152"/>
    </location>
</feature>
<feature type="compositionally biased region" description="Polar residues" evidence="2">
    <location>
        <begin position="1"/>
        <end position="13"/>
    </location>
</feature>
<reference evidence="4" key="1">
    <citation type="journal article" date="2010" name="Science">
        <title>Plasticity of animal genome architecture unmasked by rapid evolution of a pelagic tunicate.</title>
        <authorList>
            <person name="Denoeud F."/>
            <person name="Henriet S."/>
            <person name="Mungpakdee S."/>
            <person name="Aury J.M."/>
            <person name="Da Silva C."/>
            <person name="Brinkmann H."/>
            <person name="Mikhaleva J."/>
            <person name="Olsen L.C."/>
            <person name="Jubin C."/>
            <person name="Canestro C."/>
            <person name="Bouquet J.M."/>
            <person name="Danks G."/>
            <person name="Poulain J."/>
            <person name="Campsteijn C."/>
            <person name="Adamski M."/>
            <person name="Cross I."/>
            <person name="Yadetie F."/>
            <person name="Muffato M."/>
            <person name="Louis A."/>
            <person name="Butcher S."/>
            <person name="Tsagkogeorga G."/>
            <person name="Konrad A."/>
            <person name="Singh S."/>
            <person name="Jensen M.F."/>
            <person name="Cong E.H."/>
            <person name="Eikeseth-Otteraa H."/>
            <person name="Noel B."/>
            <person name="Anthouard V."/>
            <person name="Porcel B.M."/>
            <person name="Kachouri-Lafond R."/>
            <person name="Nishino A."/>
            <person name="Ugolini M."/>
            <person name="Chourrout P."/>
            <person name="Nishida H."/>
            <person name="Aasland R."/>
            <person name="Huzurbazar S."/>
            <person name="Westhof E."/>
            <person name="Delsuc F."/>
            <person name="Lehrach H."/>
            <person name="Reinhardt R."/>
            <person name="Weissenbach J."/>
            <person name="Roy S.W."/>
            <person name="Artiguenave F."/>
            <person name="Postlethwait J.H."/>
            <person name="Manak J.R."/>
            <person name="Thompson E.M."/>
            <person name="Jaillon O."/>
            <person name="Du Pasquier L."/>
            <person name="Boudinot P."/>
            <person name="Liberles D.A."/>
            <person name="Volff J.N."/>
            <person name="Philippe H."/>
            <person name="Lenhard B."/>
            <person name="Roest Crollius H."/>
            <person name="Wincker P."/>
            <person name="Chourrout D."/>
        </authorList>
    </citation>
    <scope>NUCLEOTIDE SEQUENCE [LARGE SCALE GENOMIC DNA]</scope>
</reference>
<feature type="compositionally biased region" description="Basic and acidic residues" evidence="2">
    <location>
        <begin position="86"/>
        <end position="97"/>
    </location>
</feature>
<feature type="compositionally biased region" description="Low complexity" evidence="2">
    <location>
        <begin position="75"/>
        <end position="85"/>
    </location>
</feature>
<dbReference type="GO" id="GO:0042802">
    <property type="term" value="F:identical protein binding"/>
    <property type="evidence" value="ECO:0007669"/>
    <property type="project" value="InterPro"/>
</dbReference>
<evidence type="ECO:0000313" key="5">
    <source>
        <dbReference type="Proteomes" id="UP000001307"/>
    </source>
</evidence>
<protein>
    <recommendedName>
        <fullName evidence="3">Cep57 centrosome localisation domain-containing protein</fullName>
    </recommendedName>
</protein>
<evidence type="ECO:0000256" key="1">
    <source>
        <dbReference type="SAM" id="Coils"/>
    </source>
</evidence>
<dbReference type="InterPro" id="IPR051756">
    <property type="entry name" value="Centrosomal_MT-associated"/>
</dbReference>
<name>E4XK31_OIKDI</name>